<feature type="compositionally biased region" description="Basic residues" evidence="1">
    <location>
        <begin position="24"/>
        <end position="41"/>
    </location>
</feature>
<evidence type="ECO:0000256" key="1">
    <source>
        <dbReference type="SAM" id="MobiDB-lite"/>
    </source>
</evidence>
<gene>
    <name evidence="2" type="ORF">PCOR1329_LOCUS3500</name>
</gene>
<protein>
    <submittedName>
        <fullName evidence="2">Uncharacterized protein</fullName>
    </submittedName>
</protein>
<feature type="non-terminal residue" evidence="2">
    <location>
        <position position="294"/>
    </location>
</feature>
<accession>A0ABN9PJB6</accession>
<evidence type="ECO:0000313" key="3">
    <source>
        <dbReference type="Proteomes" id="UP001189429"/>
    </source>
</evidence>
<feature type="region of interest" description="Disordered" evidence="1">
    <location>
        <begin position="1"/>
        <end position="73"/>
    </location>
</feature>
<comment type="caution">
    <text evidence="2">The sequence shown here is derived from an EMBL/GenBank/DDBJ whole genome shotgun (WGS) entry which is preliminary data.</text>
</comment>
<keyword evidence="3" id="KW-1185">Reference proteome</keyword>
<sequence>GNDKKMHAKWTSPSGGKSSGFLRGRARRGHGAVRRGPRAGGRRGDRGGRGASGGQGAARGAAAAAGGPGPLPGVEVVRELHQRFRPGRQGIPGGRGPAEYSADRLRSALRRRTRPGVGADPRVRRQLPRLPIRKMLGTAVQVAQGLVPLAFLPAALDRRVRCATPRAPPDGLIFLRAEFEGTETGRAVQDALAAPEVQRGVGSWLDGLRRYIVGRDATARRWVEWLIDQVRYGADIQREARQAVSLHEALREADSRKARAARAAAVQLACLEAARGRPARAPGAAASGSRAAAE</sequence>
<dbReference type="EMBL" id="CAUYUJ010000896">
    <property type="protein sequence ID" value="CAK0793090.1"/>
    <property type="molecule type" value="Genomic_DNA"/>
</dbReference>
<dbReference type="Gene3D" id="3.30.70.660">
    <property type="entry name" value="Pseudouridine synthase I, catalytic domain, C-terminal subdomain"/>
    <property type="match status" value="1"/>
</dbReference>
<evidence type="ECO:0000313" key="2">
    <source>
        <dbReference type="EMBL" id="CAK0793090.1"/>
    </source>
</evidence>
<dbReference type="Proteomes" id="UP001189429">
    <property type="component" value="Unassembled WGS sequence"/>
</dbReference>
<name>A0ABN9PJB6_9DINO</name>
<organism evidence="2 3">
    <name type="scientific">Prorocentrum cordatum</name>
    <dbReference type="NCBI Taxonomy" id="2364126"/>
    <lineage>
        <taxon>Eukaryota</taxon>
        <taxon>Sar</taxon>
        <taxon>Alveolata</taxon>
        <taxon>Dinophyceae</taxon>
        <taxon>Prorocentrales</taxon>
        <taxon>Prorocentraceae</taxon>
        <taxon>Prorocentrum</taxon>
    </lineage>
</organism>
<feature type="non-terminal residue" evidence="2">
    <location>
        <position position="1"/>
    </location>
</feature>
<reference evidence="2" key="1">
    <citation type="submission" date="2023-10" db="EMBL/GenBank/DDBJ databases">
        <authorList>
            <person name="Chen Y."/>
            <person name="Shah S."/>
            <person name="Dougan E. K."/>
            <person name="Thang M."/>
            <person name="Chan C."/>
        </authorList>
    </citation>
    <scope>NUCLEOTIDE SEQUENCE [LARGE SCALE GENOMIC DNA]</scope>
</reference>
<dbReference type="InterPro" id="IPR020095">
    <property type="entry name" value="PsdUridine_synth_TruA_C"/>
</dbReference>
<proteinExistence type="predicted"/>